<name>A0ABW0V6I0_9ACTN</name>
<accession>A0ABW0V6I0</accession>
<dbReference type="InterPro" id="IPR001867">
    <property type="entry name" value="OmpR/PhoB-type_DNA-bd"/>
</dbReference>
<dbReference type="InterPro" id="IPR027417">
    <property type="entry name" value="P-loop_NTPase"/>
</dbReference>
<dbReference type="Gene3D" id="1.10.10.10">
    <property type="entry name" value="Winged helix-like DNA-binding domain superfamily/Winged helix DNA-binding domain"/>
    <property type="match status" value="1"/>
</dbReference>
<dbReference type="Proteomes" id="UP001596066">
    <property type="component" value="Unassembled WGS sequence"/>
</dbReference>
<dbReference type="InterPro" id="IPR036388">
    <property type="entry name" value="WH-like_DNA-bd_sf"/>
</dbReference>
<dbReference type="Gene3D" id="3.40.50.300">
    <property type="entry name" value="P-loop containing nucleotide triphosphate hydrolases"/>
    <property type="match status" value="1"/>
</dbReference>
<dbReference type="SUPFAM" id="SSF46894">
    <property type="entry name" value="C-terminal effector domain of the bipartite response regulators"/>
    <property type="match status" value="1"/>
</dbReference>
<evidence type="ECO:0000256" key="6">
    <source>
        <dbReference type="PROSITE-ProRule" id="PRU01091"/>
    </source>
</evidence>
<dbReference type="PANTHER" id="PTHR35807:SF1">
    <property type="entry name" value="TRANSCRIPTIONAL REGULATOR REDD"/>
    <property type="match status" value="1"/>
</dbReference>
<dbReference type="SMART" id="SM00862">
    <property type="entry name" value="Trans_reg_C"/>
    <property type="match status" value="1"/>
</dbReference>
<evidence type="ECO:0000313" key="9">
    <source>
        <dbReference type="EMBL" id="MFC5640389.1"/>
    </source>
</evidence>
<dbReference type="SUPFAM" id="SSF52540">
    <property type="entry name" value="P-loop containing nucleoside triphosphate hydrolases"/>
    <property type="match status" value="1"/>
</dbReference>
<evidence type="ECO:0000313" key="10">
    <source>
        <dbReference type="Proteomes" id="UP001596066"/>
    </source>
</evidence>
<dbReference type="RefSeq" id="WP_346141439.1">
    <property type="nucleotide sequence ID" value="NZ_BAAAUA010000004.1"/>
</dbReference>
<feature type="DNA-binding region" description="OmpR/PhoB-type" evidence="6">
    <location>
        <begin position="1"/>
        <end position="96"/>
    </location>
</feature>
<keyword evidence="10" id="KW-1185">Reference proteome</keyword>
<protein>
    <submittedName>
        <fullName evidence="9">BTAD domain-containing putative transcriptional regulator</fullName>
    </submittedName>
</protein>
<sequence length="630" mass="68005">MRFAVLGRLQVDVGGRPVPLGAFKRRLVLAMLLVGANRPVSLDLLTEVVWQGEPPRTARKNLQVHVSALRKLLGDDGGEDERSRIVHDCGGYRLRVERAELDVLRFHDLARAGRAATTAGEPGTAARLLRQALDLWRGDPFADLHGAPLIRAEAERLEERCLGSYEDWAEAELEPGGTPAAVAETVADLVERHPLRERLQAARMKALHLMGRQAEALAGYDAYRQRMARELGLAPSPALEAHYRAILAAGRPRHTATAADRTVLPPDTPDFTGRTHEVRELTRLLGHGGNGSQGGHGGDGSHGGRVAVLTGPTGIGKTTLAVRVAHLLRSHFPDGRVLTRPRTADGSPWPWETAVAELVRLAGLPGPPADDPRQNLARWHAWLGRRRVLLILDDVPDEALARVLLPAEGGSAALVTSRTHLAGLAPVHRIELPPYTPAEALDLLGRIIGPEPARRDPRAAQELVAACGHLPLAVRAGGLKLAALRHLTLREFADRLADPAAVLDELAAGDITVRAALALGWRDLPPTGRTAVRRLARHPLGRPFGLREAARLLGCQAPTALRQLEALIGAGLITSPRPETSGEPPLYHLPRLLHLYAREHPAPARARAARPLRRTPPVTEASTPAAWALN</sequence>
<evidence type="ECO:0000256" key="4">
    <source>
        <dbReference type="ARBA" id="ARBA00023125"/>
    </source>
</evidence>
<dbReference type="InterPro" id="IPR011990">
    <property type="entry name" value="TPR-like_helical_dom_sf"/>
</dbReference>
<evidence type="ECO:0000256" key="7">
    <source>
        <dbReference type="SAM" id="MobiDB-lite"/>
    </source>
</evidence>
<dbReference type="PRINTS" id="PR00364">
    <property type="entry name" value="DISEASERSIST"/>
</dbReference>
<dbReference type="SUPFAM" id="SSF48452">
    <property type="entry name" value="TPR-like"/>
    <property type="match status" value="1"/>
</dbReference>
<dbReference type="Pfam" id="PF03704">
    <property type="entry name" value="BTAD"/>
    <property type="match status" value="1"/>
</dbReference>
<dbReference type="Gene3D" id="1.25.40.10">
    <property type="entry name" value="Tetratricopeptide repeat domain"/>
    <property type="match status" value="1"/>
</dbReference>
<dbReference type="EMBL" id="JBHSOC010000004">
    <property type="protein sequence ID" value="MFC5640389.1"/>
    <property type="molecule type" value="Genomic_DNA"/>
</dbReference>
<evidence type="ECO:0000256" key="1">
    <source>
        <dbReference type="ARBA" id="ARBA00005820"/>
    </source>
</evidence>
<feature type="region of interest" description="Disordered" evidence="7">
    <location>
        <begin position="606"/>
        <end position="630"/>
    </location>
</feature>
<comment type="caution">
    <text evidence="9">The sequence shown here is derived from an EMBL/GenBank/DDBJ whole genome shotgun (WGS) entry which is preliminary data.</text>
</comment>
<reference evidence="10" key="1">
    <citation type="journal article" date="2019" name="Int. J. Syst. Evol. Microbiol.">
        <title>The Global Catalogue of Microorganisms (GCM) 10K type strain sequencing project: providing services to taxonomists for standard genome sequencing and annotation.</title>
        <authorList>
            <consortium name="The Broad Institute Genomics Platform"/>
            <consortium name="The Broad Institute Genome Sequencing Center for Infectious Disease"/>
            <person name="Wu L."/>
            <person name="Ma J."/>
        </authorList>
    </citation>
    <scope>NUCLEOTIDE SEQUENCE [LARGE SCALE GENOMIC DNA]</scope>
    <source>
        <strain evidence="10">CGMCC 4.1622</strain>
    </source>
</reference>
<proteinExistence type="inferred from homology"/>
<evidence type="ECO:0000256" key="2">
    <source>
        <dbReference type="ARBA" id="ARBA00023012"/>
    </source>
</evidence>
<dbReference type="Pfam" id="PF00486">
    <property type="entry name" value="Trans_reg_C"/>
    <property type="match status" value="1"/>
</dbReference>
<feature type="domain" description="OmpR/PhoB-type" evidence="8">
    <location>
        <begin position="1"/>
        <end position="96"/>
    </location>
</feature>
<dbReference type="SMART" id="SM01043">
    <property type="entry name" value="BTAD"/>
    <property type="match status" value="1"/>
</dbReference>
<dbReference type="InterPro" id="IPR051677">
    <property type="entry name" value="AfsR-DnrI-RedD_regulator"/>
</dbReference>
<comment type="similarity">
    <text evidence="1">Belongs to the AfsR/DnrI/RedD regulatory family.</text>
</comment>
<dbReference type="PANTHER" id="PTHR35807">
    <property type="entry name" value="TRANSCRIPTIONAL REGULATOR REDD-RELATED"/>
    <property type="match status" value="1"/>
</dbReference>
<dbReference type="PROSITE" id="PS51755">
    <property type="entry name" value="OMPR_PHOB"/>
    <property type="match status" value="1"/>
</dbReference>
<organism evidence="9 10">
    <name type="scientific">Kitasatospora cinereorecta</name>
    <dbReference type="NCBI Taxonomy" id="285560"/>
    <lineage>
        <taxon>Bacteria</taxon>
        <taxon>Bacillati</taxon>
        <taxon>Actinomycetota</taxon>
        <taxon>Actinomycetes</taxon>
        <taxon>Kitasatosporales</taxon>
        <taxon>Streptomycetaceae</taxon>
        <taxon>Kitasatospora</taxon>
    </lineage>
</organism>
<evidence type="ECO:0000256" key="3">
    <source>
        <dbReference type="ARBA" id="ARBA00023015"/>
    </source>
</evidence>
<keyword evidence="2" id="KW-0902">Two-component regulatory system</keyword>
<keyword evidence="3" id="KW-0805">Transcription regulation</keyword>
<dbReference type="InterPro" id="IPR005158">
    <property type="entry name" value="BTAD"/>
</dbReference>
<evidence type="ECO:0000259" key="8">
    <source>
        <dbReference type="PROSITE" id="PS51755"/>
    </source>
</evidence>
<keyword evidence="5" id="KW-0804">Transcription</keyword>
<dbReference type="InterPro" id="IPR016032">
    <property type="entry name" value="Sig_transdc_resp-reg_C-effctor"/>
</dbReference>
<dbReference type="CDD" id="cd15831">
    <property type="entry name" value="BTAD"/>
    <property type="match status" value="1"/>
</dbReference>
<gene>
    <name evidence="9" type="ORF">ACFPZF_03355</name>
</gene>
<keyword evidence="4 6" id="KW-0238">DNA-binding</keyword>
<evidence type="ECO:0000256" key="5">
    <source>
        <dbReference type="ARBA" id="ARBA00023163"/>
    </source>
</evidence>